<sequence>MQSLWDWLGEHAWVVAWLGTALVLGMVELTTLDFVFLMLAVGAGSGALTAAVGGNFLVQLTVASLVSAALLIVVRPIAKRRLLSAPELPVGGAALVGQEAFVVEQVAANEGLVKLSGEIWTARPYDGRSVFEPGTRVGVAQIDGATALVHASDFA</sequence>
<evidence type="ECO:0000256" key="2">
    <source>
        <dbReference type="ARBA" id="ARBA00022692"/>
    </source>
</evidence>
<proteinExistence type="predicted"/>
<dbReference type="InterPro" id="IPR012340">
    <property type="entry name" value="NA-bd_OB-fold"/>
</dbReference>
<dbReference type="OrthoDB" id="9792945at2"/>
<dbReference type="PANTHER" id="PTHR33507:SF3">
    <property type="entry name" value="INNER MEMBRANE PROTEIN YBBJ"/>
    <property type="match status" value="1"/>
</dbReference>
<evidence type="ECO:0000313" key="7">
    <source>
        <dbReference type="EMBL" id="PSK96099.1"/>
    </source>
</evidence>
<evidence type="ECO:0000256" key="4">
    <source>
        <dbReference type="ARBA" id="ARBA00023136"/>
    </source>
</evidence>
<dbReference type="InterPro" id="IPR052165">
    <property type="entry name" value="Membrane_assoc_protease"/>
</dbReference>
<evidence type="ECO:0000256" key="3">
    <source>
        <dbReference type="ARBA" id="ARBA00022989"/>
    </source>
</evidence>
<feature type="transmembrane region" description="Helical" evidence="5">
    <location>
        <begin position="56"/>
        <end position="74"/>
    </location>
</feature>
<dbReference type="EMBL" id="PYGE01000027">
    <property type="protein sequence ID" value="PSK96099.1"/>
    <property type="molecule type" value="Genomic_DNA"/>
</dbReference>
<evidence type="ECO:0000313" key="8">
    <source>
        <dbReference type="Proteomes" id="UP000243528"/>
    </source>
</evidence>
<organism evidence="7 8">
    <name type="scientific">Haloactinopolyspora alba</name>
    <dbReference type="NCBI Taxonomy" id="648780"/>
    <lineage>
        <taxon>Bacteria</taxon>
        <taxon>Bacillati</taxon>
        <taxon>Actinomycetota</taxon>
        <taxon>Actinomycetes</taxon>
        <taxon>Jiangellales</taxon>
        <taxon>Jiangellaceae</taxon>
        <taxon>Haloactinopolyspora</taxon>
    </lineage>
</organism>
<comment type="caution">
    <text evidence="7">The sequence shown here is derived from an EMBL/GenBank/DDBJ whole genome shotgun (WGS) entry which is preliminary data.</text>
</comment>
<dbReference type="Proteomes" id="UP000243528">
    <property type="component" value="Unassembled WGS sequence"/>
</dbReference>
<dbReference type="AlphaFoldDB" id="A0A2P8DFV5"/>
<reference evidence="7 8" key="1">
    <citation type="submission" date="2018-03" db="EMBL/GenBank/DDBJ databases">
        <title>Genomic Encyclopedia of Archaeal and Bacterial Type Strains, Phase II (KMG-II): from individual species to whole genera.</title>
        <authorList>
            <person name="Goeker M."/>
        </authorList>
    </citation>
    <scope>NUCLEOTIDE SEQUENCE [LARGE SCALE GENOMIC DNA]</scope>
    <source>
        <strain evidence="7 8">DSM 45211</strain>
    </source>
</reference>
<keyword evidence="4 5" id="KW-0472">Membrane</keyword>
<keyword evidence="2 5" id="KW-0812">Transmembrane</keyword>
<accession>A0A2P8DFV5</accession>
<keyword evidence="8" id="KW-1185">Reference proteome</keyword>
<dbReference type="Gene3D" id="2.40.50.140">
    <property type="entry name" value="Nucleic acid-binding proteins"/>
    <property type="match status" value="1"/>
</dbReference>
<protein>
    <submittedName>
        <fullName evidence="7">Membrane protein implicated in regulation of membrane protease activity</fullName>
    </submittedName>
</protein>
<gene>
    <name evidence="7" type="ORF">CLV30_12740</name>
</gene>
<keyword evidence="7" id="KW-0645">Protease</keyword>
<dbReference type="GO" id="GO:0006508">
    <property type="term" value="P:proteolysis"/>
    <property type="evidence" value="ECO:0007669"/>
    <property type="project" value="UniProtKB-KW"/>
</dbReference>
<dbReference type="InterPro" id="IPR002810">
    <property type="entry name" value="NfeD-like_C"/>
</dbReference>
<dbReference type="SUPFAM" id="SSF141322">
    <property type="entry name" value="NfeD domain-like"/>
    <property type="match status" value="1"/>
</dbReference>
<keyword evidence="3 5" id="KW-1133">Transmembrane helix</keyword>
<dbReference type="Pfam" id="PF01957">
    <property type="entry name" value="NfeD"/>
    <property type="match status" value="1"/>
</dbReference>
<dbReference type="GO" id="GO:0005886">
    <property type="term" value="C:plasma membrane"/>
    <property type="evidence" value="ECO:0007669"/>
    <property type="project" value="TreeGrafter"/>
</dbReference>
<evidence type="ECO:0000256" key="5">
    <source>
        <dbReference type="SAM" id="Phobius"/>
    </source>
</evidence>
<feature type="domain" description="NfeD-like C-terminal" evidence="6">
    <location>
        <begin position="93"/>
        <end position="149"/>
    </location>
</feature>
<feature type="transmembrane region" description="Helical" evidence="5">
    <location>
        <begin position="12"/>
        <end position="36"/>
    </location>
</feature>
<dbReference type="RefSeq" id="WP_106539754.1">
    <property type="nucleotide sequence ID" value="NZ_PYGE01000027.1"/>
</dbReference>
<comment type="subcellular location">
    <subcellularLocation>
        <location evidence="1">Membrane</location>
        <topology evidence="1">Multi-pass membrane protein</topology>
    </subcellularLocation>
</comment>
<evidence type="ECO:0000259" key="6">
    <source>
        <dbReference type="Pfam" id="PF01957"/>
    </source>
</evidence>
<name>A0A2P8DFV5_9ACTN</name>
<keyword evidence="7" id="KW-0378">Hydrolase</keyword>
<evidence type="ECO:0000256" key="1">
    <source>
        <dbReference type="ARBA" id="ARBA00004141"/>
    </source>
</evidence>
<dbReference type="GO" id="GO:0008233">
    <property type="term" value="F:peptidase activity"/>
    <property type="evidence" value="ECO:0007669"/>
    <property type="project" value="UniProtKB-KW"/>
</dbReference>
<dbReference type="PANTHER" id="PTHR33507">
    <property type="entry name" value="INNER MEMBRANE PROTEIN YBBJ"/>
    <property type="match status" value="1"/>
</dbReference>